<feature type="domain" description="Hydantoinase B/oxoprolinase" evidence="1">
    <location>
        <begin position="1"/>
        <end position="50"/>
    </location>
</feature>
<name>X1R1Y4_9ZZZZ</name>
<organism evidence="2">
    <name type="scientific">marine sediment metagenome</name>
    <dbReference type="NCBI Taxonomy" id="412755"/>
    <lineage>
        <taxon>unclassified sequences</taxon>
        <taxon>metagenomes</taxon>
        <taxon>ecological metagenomes</taxon>
    </lineage>
</organism>
<proteinExistence type="predicted"/>
<reference evidence="2" key="1">
    <citation type="journal article" date="2014" name="Front. Microbiol.">
        <title>High frequency of phylogenetically diverse reductive dehalogenase-homologous genes in deep subseafloor sedimentary metagenomes.</title>
        <authorList>
            <person name="Kawai M."/>
            <person name="Futagami T."/>
            <person name="Toyoda A."/>
            <person name="Takaki Y."/>
            <person name="Nishi S."/>
            <person name="Hori S."/>
            <person name="Arai W."/>
            <person name="Tsubouchi T."/>
            <person name="Morono Y."/>
            <person name="Uchiyama I."/>
            <person name="Ito T."/>
            <person name="Fujiyama A."/>
            <person name="Inagaki F."/>
            <person name="Takami H."/>
        </authorList>
    </citation>
    <scope>NUCLEOTIDE SEQUENCE</scope>
    <source>
        <strain evidence="2">Expedition CK06-06</strain>
    </source>
</reference>
<evidence type="ECO:0000259" key="1">
    <source>
        <dbReference type="Pfam" id="PF02538"/>
    </source>
</evidence>
<feature type="non-terminal residue" evidence="2">
    <location>
        <position position="1"/>
    </location>
</feature>
<accession>X1R1Y4</accession>
<comment type="caution">
    <text evidence="2">The sequence shown here is derived from an EMBL/GenBank/DDBJ whole genome shotgun (WGS) entry which is preliminary data.</text>
</comment>
<dbReference type="AlphaFoldDB" id="X1R1Y4"/>
<sequence>EKYTLWKDSGGAGKFRGGLGTEHVFRMEDEMHFISTLTLTKYPAWGLKGG</sequence>
<dbReference type="InterPro" id="IPR003692">
    <property type="entry name" value="Hydantoinase_B"/>
</dbReference>
<dbReference type="Pfam" id="PF02538">
    <property type="entry name" value="Hydantoinase_B"/>
    <property type="match status" value="1"/>
</dbReference>
<feature type="non-terminal residue" evidence="2">
    <location>
        <position position="50"/>
    </location>
</feature>
<protein>
    <recommendedName>
        <fullName evidence="1">Hydantoinase B/oxoprolinase domain-containing protein</fullName>
    </recommendedName>
</protein>
<dbReference type="EMBL" id="BARW01014309">
    <property type="protein sequence ID" value="GAI74543.1"/>
    <property type="molecule type" value="Genomic_DNA"/>
</dbReference>
<dbReference type="GO" id="GO:0003824">
    <property type="term" value="F:catalytic activity"/>
    <property type="evidence" value="ECO:0007669"/>
    <property type="project" value="InterPro"/>
</dbReference>
<evidence type="ECO:0000313" key="2">
    <source>
        <dbReference type="EMBL" id="GAI74543.1"/>
    </source>
</evidence>
<gene>
    <name evidence="2" type="ORF">S12H4_25470</name>
</gene>